<dbReference type="Pfam" id="PF04519">
    <property type="entry name" value="Bactofilin"/>
    <property type="match status" value="1"/>
</dbReference>
<dbReference type="InterPro" id="IPR007607">
    <property type="entry name" value="BacA/B"/>
</dbReference>
<accession>A0A1H8MZA5</accession>
<evidence type="ECO:0000256" key="1">
    <source>
        <dbReference type="ARBA" id="ARBA00044755"/>
    </source>
</evidence>
<name>A0A1H8MZA5_9PROT</name>
<evidence type="ECO:0000313" key="2">
    <source>
        <dbReference type="EMBL" id="SEO22620.1"/>
    </source>
</evidence>
<reference evidence="3" key="1">
    <citation type="submission" date="2016-10" db="EMBL/GenBank/DDBJ databases">
        <authorList>
            <person name="Varghese N."/>
            <person name="Submissions S."/>
        </authorList>
    </citation>
    <scope>NUCLEOTIDE SEQUENCE [LARGE SCALE GENOMIC DNA]</scope>
    <source>
        <strain evidence="3">Nm76</strain>
    </source>
</reference>
<dbReference type="PANTHER" id="PTHR35024">
    <property type="entry name" value="HYPOTHETICAL CYTOSOLIC PROTEIN"/>
    <property type="match status" value="1"/>
</dbReference>
<dbReference type="PANTHER" id="PTHR35024:SF4">
    <property type="entry name" value="POLYMER-FORMING CYTOSKELETAL PROTEIN"/>
    <property type="match status" value="1"/>
</dbReference>
<sequence length="153" mass="16394">MFGRKKKNQLHHHIDTLIGANTNITGDIHFTGGLRIDGHITGNVIATDDEHSTLVLSTEGRIEGKIKAANVVINGTVTGPIDAAGYLELQEKAKVYGDVQYGSIEIQLGASVDGKMLHHNKPESGNAQQLEKMITLLPPSADQPHIAAEKEAS</sequence>
<dbReference type="STRING" id="42354.SAMN05216333_10683"/>
<protein>
    <submittedName>
        <fullName evidence="2">Protein CcmA, bactofilin family</fullName>
    </submittedName>
</protein>
<evidence type="ECO:0000313" key="3">
    <source>
        <dbReference type="Proteomes" id="UP000198814"/>
    </source>
</evidence>
<dbReference type="EMBL" id="FODO01000006">
    <property type="protein sequence ID" value="SEO22620.1"/>
    <property type="molecule type" value="Genomic_DNA"/>
</dbReference>
<comment type="similarity">
    <text evidence="1">Belongs to the bactofilin family.</text>
</comment>
<dbReference type="OrthoDB" id="8903691at2"/>
<dbReference type="Proteomes" id="UP000198814">
    <property type="component" value="Unassembled WGS sequence"/>
</dbReference>
<keyword evidence="3" id="KW-1185">Reference proteome</keyword>
<dbReference type="AlphaFoldDB" id="A0A1H8MZA5"/>
<gene>
    <name evidence="2" type="ORF">SAMN05216333_10683</name>
</gene>
<proteinExistence type="inferred from homology"/>
<dbReference type="RefSeq" id="WP_090317409.1">
    <property type="nucleotide sequence ID" value="NZ_FNOE01000006.1"/>
</dbReference>
<organism evidence="2 3">
    <name type="scientific">Nitrosomonas oligotropha</name>
    <dbReference type="NCBI Taxonomy" id="42354"/>
    <lineage>
        <taxon>Bacteria</taxon>
        <taxon>Pseudomonadati</taxon>
        <taxon>Pseudomonadota</taxon>
        <taxon>Betaproteobacteria</taxon>
        <taxon>Nitrosomonadales</taxon>
        <taxon>Nitrosomonadaceae</taxon>
        <taxon>Nitrosomonas</taxon>
    </lineage>
</organism>